<dbReference type="PIRSF" id="PIRSF032131">
    <property type="entry name" value="UCP032131"/>
    <property type="match status" value="1"/>
</dbReference>
<keyword evidence="2" id="KW-1185">Reference proteome</keyword>
<name>A0A2T7FUB3_9RHOB</name>
<dbReference type="Pfam" id="PF06676">
    <property type="entry name" value="DUF1178"/>
    <property type="match status" value="1"/>
</dbReference>
<proteinExistence type="predicted"/>
<dbReference type="EMBL" id="QCYG01000008">
    <property type="protein sequence ID" value="PVA05758.1"/>
    <property type="molecule type" value="Genomic_DNA"/>
</dbReference>
<reference evidence="1 2" key="1">
    <citation type="submission" date="2018-04" db="EMBL/GenBank/DDBJ databases">
        <title>Pelagivirga bohaiensis gen. nov., sp. nov., a bacterium isolated from the Bohai Sea.</title>
        <authorList>
            <person name="Ji X."/>
        </authorList>
    </citation>
    <scope>NUCLEOTIDE SEQUENCE [LARGE SCALE GENOMIC DNA]</scope>
    <source>
        <strain evidence="1 2">BH-SD16</strain>
    </source>
</reference>
<sequence length="136" mass="14875">MIRYRLTCDQDHEFESWFQSSEAFDTLDKAGHLSCAVCGSSRVQRALMAPSVQGTSAPLAAPRSEVEAALAKIRQEVESNSEYVGLTFAQEARKIHAGEAPERAIYGEAKLADAKKLIEDGVPVAPLPFLPKRKTN</sequence>
<dbReference type="RefSeq" id="WP_108641611.1">
    <property type="nucleotide sequence ID" value="NZ_QCYG01000008.1"/>
</dbReference>
<evidence type="ECO:0000313" key="1">
    <source>
        <dbReference type="EMBL" id="PVA05758.1"/>
    </source>
</evidence>
<protein>
    <submittedName>
        <fullName evidence="1">DUF1178 domain-containing protein</fullName>
    </submittedName>
</protein>
<evidence type="ECO:0000313" key="2">
    <source>
        <dbReference type="Proteomes" id="UP000244817"/>
    </source>
</evidence>
<dbReference type="AlphaFoldDB" id="A0A2T7FUB3"/>
<accession>A0A2T7FUB3</accession>
<dbReference type="OrthoDB" id="9799894at2"/>
<dbReference type="Proteomes" id="UP000244817">
    <property type="component" value="Unassembled WGS sequence"/>
</dbReference>
<gene>
    <name evidence="1" type="ORF">DC363_13105</name>
</gene>
<dbReference type="InterPro" id="IPR009562">
    <property type="entry name" value="DUF1178"/>
</dbReference>
<organism evidence="1 2">
    <name type="scientific">Thalassorhabdomicrobium marinisediminis</name>
    <dbReference type="NCBI Taxonomy" id="2170577"/>
    <lineage>
        <taxon>Bacteria</taxon>
        <taxon>Pseudomonadati</taxon>
        <taxon>Pseudomonadota</taxon>
        <taxon>Alphaproteobacteria</taxon>
        <taxon>Rhodobacterales</taxon>
        <taxon>Paracoccaceae</taxon>
        <taxon>Thalassorhabdomicrobium</taxon>
    </lineage>
</organism>
<comment type="caution">
    <text evidence="1">The sequence shown here is derived from an EMBL/GenBank/DDBJ whole genome shotgun (WGS) entry which is preliminary data.</text>
</comment>